<evidence type="ECO:0000313" key="4">
    <source>
        <dbReference type="Proteomes" id="UP000001568"/>
    </source>
</evidence>
<dbReference type="OrthoDB" id="5794653at2759"/>
<feature type="compositionally biased region" description="Basic and acidic residues" evidence="1">
    <location>
        <begin position="258"/>
        <end position="268"/>
    </location>
</feature>
<dbReference type="RefSeq" id="XP_001417166.1">
    <property type="nucleotide sequence ID" value="XM_001417129.1"/>
</dbReference>
<evidence type="ECO:0000313" key="3">
    <source>
        <dbReference type="EMBL" id="ABO95459.1"/>
    </source>
</evidence>
<dbReference type="Gramene" id="ABO95459">
    <property type="protein sequence ID" value="ABO95459"/>
    <property type="gene ID" value="OSTLU_31027"/>
</dbReference>
<feature type="domain" description="CUE" evidence="2">
    <location>
        <begin position="4"/>
        <end position="47"/>
    </location>
</feature>
<keyword evidence="4" id="KW-1185">Reference proteome</keyword>
<dbReference type="GeneID" id="5001306"/>
<protein>
    <recommendedName>
        <fullName evidence="2">CUE domain-containing protein</fullName>
    </recommendedName>
</protein>
<evidence type="ECO:0000259" key="2">
    <source>
        <dbReference type="PROSITE" id="PS51140"/>
    </source>
</evidence>
<reference evidence="3 4" key="1">
    <citation type="journal article" date="2007" name="Proc. Natl. Acad. Sci. U.S.A.">
        <title>The tiny eukaryote Ostreococcus provides genomic insights into the paradox of plankton speciation.</title>
        <authorList>
            <person name="Palenik B."/>
            <person name="Grimwood J."/>
            <person name="Aerts A."/>
            <person name="Rouze P."/>
            <person name="Salamov A."/>
            <person name="Putnam N."/>
            <person name="Dupont C."/>
            <person name="Jorgensen R."/>
            <person name="Derelle E."/>
            <person name="Rombauts S."/>
            <person name="Zhou K."/>
            <person name="Otillar R."/>
            <person name="Merchant S.S."/>
            <person name="Podell S."/>
            <person name="Gaasterland T."/>
            <person name="Napoli C."/>
            <person name="Gendler K."/>
            <person name="Manuell A."/>
            <person name="Tai V."/>
            <person name="Vallon O."/>
            <person name="Piganeau G."/>
            <person name="Jancek S."/>
            <person name="Heijde M."/>
            <person name="Jabbari K."/>
            <person name="Bowler C."/>
            <person name="Lohr M."/>
            <person name="Robbens S."/>
            <person name="Werner G."/>
            <person name="Dubchak I."/>
            <person name="Pazour G.J."/>
            <person name="Ren Q."/>
            <person name="Paulsen I."/>
            <person name="Delwiche C."/>
            <person name="Schmutz J."/>
            <person name="Rokhsar D."/>
            <person name="Van de Peer Y."/>
            <person name="Moreau H."/>
            <person name="Grigoriev I.V."/>
        </authorList>
    </citation>
    <scope>NUCLEOTIDE SEQUENCE [LARGE SCALE GENOMIC DNA]</scope>
    <source>
        <strain evidence="3 4">CCE9901</strain>
    </source>
</reference>
<dbReference type="InterPro" id="IPR003892">
    <property type="entry name" value="CUE"/>
</dbReference>
<gene>
    <name evidence="3" type="ORF">OSTLU_31027</name>
</gene>
<dbReference type="EMBL" id="CP000584">
    <property type="protein sequence ID" value="ABO95459.1"/>
    <property type="molecule type" value="Genomic_DNA"/>
</dbReference>
<accession>A4RVM3</accession>
<dbReference type="GO" id="GO:0043130">
    <property type="term" value="F:ubiquitin binding"/>
    <property type="evidence" value="ECO:0007669"/>
    <property type="project" value="InterPro"/>
</dbReference>
<organism evidence="3 4">
    <name type="scientific">Ostreococcus lucimarinus (strain CCE9901)</name>
    <dbReference type="NCBI Taxonomy" id="436017"/>
    <lineage>
        <taxon>Eukaryota</taxon>
        <taxon>Viridiplantae</taxon>
        <taxon>Chlorophyta</taxon>
        <taxon>Mamiellophyceae</taxon>
        <taxon>Mamiellales</taxon>
        <taxon>Bathycoccaceae</taxon>
        <taxon>Ostreococcus</taxon>
    </lineage>
</organism>
<proteinExistence type="predicted"/>
<feature type="compositionally biased region" description="Acidic residues" evidence="1">
    <location>
        <begin position="230"/>
        <end position="239"/>
    </location>
</feature>
<dbReference type="Pfam" id="PF02845">
    <property type="entry name" value="CUE"/>
    <property type="match status" value="1"/>
</dbReference>
<feature type="region of interest" description="Disordered" evidence="1">
    <location>
        <begin position="174"/>
        <end position="268"/>
    </location>
</feature>
<dbReference type="AlphaFoldDB" id="A4RVM3"/>
<dbReference type="OMA" id="GHMESAV"/>
<dbReference type="SUPFAM" id="SSF46934">
    <property type="entry name" value="UBA-like"/>
    <property type="match status" value="1"/>
</dbReference>
<dbReference type="Gene3D" id="1.10.8.10">
    <property type="entry name" value="DNA helicase RuvA subunit, C-terminal domain"/>
    <property type="match status" value="1"/>
</dbReference>
<feature type="region of interest" description="Disordered" evidence="1">
    <location>
        <begin position="47"/>
        <end position="118"/>
    </location>
</feature>
<dbReference type="KEGG" id="olu:OSTLU_31027"/>
<feature type="compositionally biased region" description="Acidic residues" evidence="1">
    <location>
        <begin position="176"/>
        <end position="190"/>
    </location>
</feature>
<dbReference type="CDD" id="cd14279">
    <property type="entry name" value="CUE"/>
    <property type="match status" value="1"/>
</dbReference>
<feature type="compositionally biased region" description="Gly residues" evidence="1">
    <location>
        <begin position="87"/>
        <end position="101"/>
    </location>
</feature>
<dbReference type="Proteomes" id="UP000001568">
    <property type="component" value="Chromosome 4"/>
</dbReference>
<dbReference type="InterPro" id="IPR009060">
    <property type="entry name" value="UBA-like_sf"/>
</dbReference>
<dbReference type="SMART" id="SM00546">
    <property type="entry name" value="CUE"/>
    <property type="match status" value="1"/>
</dbReference>
<name>A4RVM3_OSTLU</name>
<dbReference type="PROSITE" id="PS51140">
    <property type="entry name" value="CUE"/>
    <property type="match status" value="1"/>
</dbReference>
<dbReference type="HOGENOM" id="CLU_1058998_0_0_1"/>
<sequence>MSASFEESVIALKSMFPDLSEVVVRATLEARDGHMESAVEKLLAMSRRGSGNGSSAHGGGRNGGQEYGGARFGAPGAVGMSPSATGGRNGQGFGNGGGGMGSNDFYSNVPPPREDEDSLWGWLTGDDDYLNSRGRTGQQDETWNWIANQMSYLALEVSTQIKGVTDAIAEEILGPPEEELGEEVEDITEEERERADVVSGGMAIQANRRTTQPKSEPKPKPKKPMRSSQEEYDDDEDDALGGILNLLGLEDDLDDDEQYVRRDSKKDK</sequence>
<evidence type="ECO:0000256" key="1">
    <source>
        <dbReference type="SAM" id="MobiDB-lite"/>
    </source>
</evidence>
<feature type="compositionally biased region" description="Gly residues" evidence="1">
    <location>
        <begin position="50"/>
        <end position="71"/>
    </location>
</feature>